<name>A0A812CGQ9_ACAPH</name>
<dbReference type="InterPro" id="IPR031470">
    <property type="entry name" value="CEP63/Deup1_N"/>
</dbReference>
<evidence type="ECO:0000259" key="3">
    <source>
        <dbReference type="Pfam" id="PF17045"/>
    </source>
</evidence>
<dbReference type="AlphaFoldDB" id="A0A812CGQ9"/>
<gene>
    <name evidence="4" type="ORF">SPHA_35438</name>
</gene>
<dbReference type="EMBL" id="CAHIKZ030001524">
    <property type="protein sequence ID" value="CAE1266988.1"/>
    <property type="molecule type" value="Genomic_DNA"/>
</dbReference>
<feature type="region of interest" description="Disordered" evidence="2">
    <location>
        <begin position="344"/>
        <end position="365"/>
    </location>
</feature>
<evidence type="ECO:0000256" key="1">
    <source>
        <dbReference type="SAM" id="Coils"/>
    </source>
</evidence>
<reference evidence="4" key="1">
    <citation type="submission" date="2021-01" db="EMBL/GenBank/DDBJ databases">
        <authorList>
            <person name="Li R."/>
            <person name="Bekaert M."/>
        </authorList>
    </citation>
    <scope>NUCLEOTIDE SEQUENCE</scope>
    <source>
        <strain evidence="4">Farmed</strain>
    </source>
</reference>
<evidence type="ECO:0000256" key="2">
    <source>
        <dbReference type="SAM" id="MobiDB-lite"/>
    </source>
</evidence>
<evidence type="ECO:0000313" key="5">
    <source>
        <dbReference type="Proteomes" id="UP000597762"/>
    </source>
</evidence>
<protein>
    <submittedName>
        <fullName evidence="4">CEP63</fullName>
    </submittedName>
</protein>
<dbReference type="OrthoDB" id="10007333at2759"/>
<sequence length="608" mass="71630">MENHATTLWKDLQRENKLPLGGVLMSSCEQELQELVRQIDIMVKSRENQLRQQTRRVQKQLESKTKECLQQKQTLDENFKKIMTLHSQLDNTAKERQDVVHMYETQLSDLKAEASRLRNEHERLHKKYQRKMRDMDKQGRTASELDLERSNEIKQLTNQLKESEEQNQNLELKNKELVSQMENLDIKYRGLSDKYQIQQQLLESKEQKFNSERDMLEDQLTSVMATVSAKDTCIDKMQAAMELLSKSQKRTIEENKRLLHDQKVTNSNLQTLDTEKRELIQKVDDYEKQRQEDDQEIQNLQDQILKKDEELTDLSNTEKLLKEAICAMKLDLEAKNKQISQLEQQTENLKSNPSEELQNKQLTSGQLDSLRSENHLLRQALIQQKGTVTNEQMEPRDSYTLAVELSKVKNEKLALQKTVNELSTQLKNCEIDFRQKIQDVMKKAQQAVEDIKSKHAWKIQKTMEETEKKLQLQWDERQQLAQQQAEEEIKSLKQQIANLEQELSEEKENSKKAEEEADVLSRFTKEVDDIVQQSTPTSKQVARIQASSQIVNDARADDSVFSIEKVKFQEYLSEEDNRRKEWEDSFEKNLQQIWQKTEATLQQFIENT</sequence>
<dbReference type="Pfam" id="PF17045">
    <property type="entry name" value="CEP63"/>
    <property type="match status" value="1"/>
</dbReference>
<feature type="coiled-coil region" evidence="1">
    <location>
        <begin position="405"/>
        <end position="516"/>
    </location>
</feature>
<accession>A0A812CGQ9</accession>
<keyword evidence="1" id="KW-0175">Coiled coil</keyword>
<evidence type="ECO:0000313" key="4">
    <source>
        <dbReference type="EMBL" id="CAE1266988.1"/>
    </source>
</evidence>
<dbReference type="Proteomes" id="UP000597762">
    <property type="component" value="Unassembled WGS sequence"/>
</dbReference>
<keyword evidence="5" id="KW-1185">Reference proteome</keyword>
<proteinExistence type="predicted"/>
<feature type="domain" description="CEP63/Deup1 N-terminal" evidence="3">
    <location>
        <begin position="25"/>
        <end position="284"/>
    </location>
</feature>
<comment type="caution">
    <text evidence="4">The sequence shown here is derived from an EMBL/GenBank/DDBJ whole genome shotgun (WGS) entry which is preliminary data.</text>
</comment>
<organism evidence="4 5">
    <name type="scientific">Acanthosepion pharaonis</name>
    <name type="common">Pharaoh cuttlefish</name>
    <name type="synonym">Sepia pharaonis</name>
    <dbReference type="NCBI Taxonomy" id="158019"/>
    <lineage>
        <taxon>Eukaryota</taxon>
        <taxon>Metazoa</taxon>
        <taxon>Spiralia</taxon>
        <taxon>Lophotrochozoa</taxon>
        <taxon>Mollusca</taxon>
        <taxon>Cephalopoda</taxon>
        <taxon>Coleoidea</taxon>
        <taxon>Decapodiformes</taxon>
        <taxon>Sepiida</taxon>
        <taxon>Sepiina</taxon>
        <taxon>Sepiidae</taxon>
        <taxon>Acanthosepion</taxon>
    </lineage>
</organism>
<feature type="region of interest" description="Disordered" evidence="2">
    <location>
        <begin position="129"/>
        <end position="150"/>
    </location>
</feature>